<dbReference type="PATRIC" id="fig|1618431.3.peg.510"/>
<reference evidence="2 3" key="1">
    <citation type="journal article" date="2015" name="Nature">
        <title>rRNA introns, odd ribosomes, and small enigmatic genomes across a large radiation of phyla.</title>
        <authorList>
            <person name="Brown C.T."/>
            <person name="Hug L.A."/>
            <person name="Thomas B.C."/>
            <person name="Sharon I."/>
            <person name="Castelle C.J."/>
            <person name="Singh A."/>
            <person name="Wilkins M.J."/>
            <person name="Williams K.H."/>
            <person name="Banfield J.F."/>
        </authorList>
    </citation>
    <scope>NUCLEOTIDE SEQUENCE [LARGE SCALE GENOMIC DNA]</scope>
</reference>
<dbReference type="Gene3D" id="3.40.50.12780">
    <property type="entry name" value="N-terminal domain of ligase-like"/>
    <property type="match status" value="1"/>
</dbReference>
<gene>
    <name evidence="2" type="ORF">UT77_C0003G0054</name>
</gene>
<organism evidence="2 3">
    <name type="scientific">Candidatus Daviesbacteria bacterium GW2011_GWC2_40_12</name>
    <dbReference type="NCBI Taxonomy" id="1618431"/>
    <lineage>
        <taxon>Bacteria</taxon>
        <taxon>Candidatus Daviesiibacteriota</taxon>
    </lineage>
</organism>
<dbReference type="GO" id="GO:0006631">
    <property type="term" value="P:fatty acid metabolic process"/>
    <property type="evidence" value="ECO:0007669"/>
    <property type="project" value="TreeGrafter"/>
</dbReference>
<dbReference type="Gene3D" id="3.40.630.30">
    <property type="match status" value="1"/>
</dbReference>
<dbReference type="InterPro" id="IPR000873">
    <property type="entry name" value="AMP-dep_synth/lig_dom"/>
</dbReference>
<dbReference type="InterPro" id="IPR045851">
    <property type="entry name" value="AMP-bd_C_sf"/>
</dbReference>
<dbReference type="AlphaFoldDB" id="A0A0G0QPB7"/>
<proteinExistence type="predicted"/>
<dbReference type="Gene3D" id="3.30.300.30">
    <property type="match status" value="1"/>
</dbReference>
<dbReference type="PROSITE" id="PS00455">
    <property type="entry name" value="AMP_BINDING"/>
    <property type="match status" value="1"/>
</dbReference>
<dbReference type="EMBL" id="LBYB01000003">
    <property type="protein sequence ID" value="KKR42259.1"/>
    <property type="molecule type" value="Genomic_DNA"/>
</dbReference>
<evidence type="ECO:0000259" key="1">
    <source>
        <dbReference type="Pfam" id="PF00501"/>
    </source>
</evidence>
<evidence type="ECO:0000313" key="2">
    <source>
        <dbReference type="EMBL" id="KKR42259.1"/>
    </source>
</evidence>
<dbReference type="SUPFAM" id="SSF56801">
    <property type="entry name" value="Acetyl-CoA synthetase-like"/>
    <property type="match status" value="1"/>
</dbReference>
<dbReference type="GO" id="GO:0031956">
    <property type="term" value="F:medium-chain fatty acid-CoA ligase activity"/>
    <property type="evidence" value="ECO:0007669"/>
    <property type="project" value="TreeGrafter"/>
</dbReference>
<evidence type="ECO:0000313" key="3">
    <source>
        <dbReference type="Proteomes" id="UP000034881"/>
    </source>
</evidence>
<dbReference type="PANTHER" id="PTHR43201:SF32">
    <property type="entry name" value="2-SUCCINYLBENZOATE--COA LIGASE, CHLOROPLASTIC_PEROXISOMAL"/>
    <property type="match status" value="1"/>
</dbReference>
<sequence length="777" mass="86417">MTPWDLEKNGQKTEFDPPFPSAFALLAHFAKTTGGKEAVIFDDFDNGNTISLTYLSLLNLVKQTADFLTKQLGVEKTFAYAFTNRPEIIVLNLAAMIAGKIFVPLDVKRDSLEQKAYKLKLANAKLLILPSAGQEEAQKLQNLLPKLQVVEIENFADFQKKIETFPAGALHNPKLEEDCLILFTSGTTSLPKGVRLTAKSLLANADSIAKWLEFNENDRFNILLPLHHINSTTFSLTTLLCGATIVLSPRYSKSNFWKTLANYFCTGASIVPTIAYDLLSETENFQIHKNKLKEVRRFQIGSAPVNPSIAKKFIDQYGIPLIQGYGQTETSLRSAGVPMDLPKDEYRKIIDLNSVGTELKWTNVTILKEDGTECAEEENGEICVRGPVITPGYLDNPNENKKAFAYNWFHSGDRGYFKMLFGKKYFFLTGRMAEIIKKGGVLISPTAIENTLLKNYPDLKQVFVVGFPDPRFGEEVGFVSISSESMVGKVLEDAKMGKIKGLSAYETPKAGLAISENDLPKTSTGKIIRTKIKEIFGQKLWENSHTVFSAADFDFKIISPEETELLKQATQINNLAWGKNMESSLDEFTSRAGNGILIGAVDHGGKLQGSISALKTTKEELEKYPSYQETTGNGTLKTHNRKGDILICVAISTPPAKTHEANSIVREKLTPEGFENYINSLKDYVIRFHSKPKGGFEKGAEVIKILPDFRPQDQDALGFNVLMKYPTLSQKPAINPDASTGTQLIEAALLYAYYQKIKDVYVLTRPAQASEYFEKST</sequence>
<protein>
    <submittedName>
        <fullName evidence="2">AMP-dependent synthetase and ligase</fullName>
    </submittedName>
</protein>
<dbReference type="InterPro" id="IPR020845">
    <property type="entry name" value="AMP-binding_CS"/>
</dbReference>
<dbReference type="PANTHER" id="PTHR43201">
    <property type="entry name" value="ACYL-COA SYNTHETASE"/>
    <property type="match status" value="1"/>
</dbReference>
<dbReference type="Pfam" id="PF00501">
    <property type="entry name" value="AMP-binding"/>
    <property type="match status" value="1"/>
</dbReference>
<comment type="caution">
    <text evidence="2">The sequence shown here is derived from an EMBL/GenBank/DDBJ whole genome shotgun (WGS) entry which is preliminary data.</text>
</comment>
<dbReference type="InterPro" id="IPR042099">
    <property type="entry name" value="ANL_N_sf"/>
</dbReference>
<accession>A0A0G0QPB7</accession>
<name>A0A0G0QPB7_9BACT</name>
<keyword evidence="2" id="KW-0436">Ligase</keyword>
<feature type="domain" description="AMP-dependent synthetase/ligase" evidence="1">
    <location>
        <begin position="27"/>
        <end position="394"/>
    </location>
</feature>
<dbReference type="Proteomes" id="UP000034881">
    <property type="component" value="Unassembled WGS sequence"/>
</dbReference>